<protein>
    <submittedName>
        <fullName evidence="2">Uncharacterized protein</fullName>
    </submittedName>
</protein>
<evidence type="ECO:0000313" key="3">
    <source>
        <dbReference type="Proteomes" id="UP000178086"/>
    </source>
</evidence>
<dbReference type="EMBL" id="MELI01000080">
    <property type="protein sequence ID" value="OFW32941.1"/>
    <property type="molecule type" value="Genomic_DNA"/>
</dbReference>
<dbReference type="AlphaFoldDB" id="A0A1F2UIU8"/>
<organism evidence="2 3">
    <name type="scientific">Candidatus Aquicultor primus</name>
    <dbReference type="NCBI Taxonomy" id="1797195"/>
    <lineage>
        <taxon>Bacteria</taxon>
        <taxon>Bacillati</taxon>
        <taxon>Actinomycetota</taxon>
        <taxon>Candidatus Aquicultoria</taxon>
        <taxon>Candidatus Aquicultorales</taxon>
        <taxon>Candidatus Aquicultoraceae</taxon>
        <taxon>Candidatus Aquicultor</taxon>
    </lineage>
</organism>
<feature type="transmembrane region" description="Helical" evidence="1">
    <location>
        <begin position="12"/>
        <end position="32"/>
    </location>
</feature>
<keyword evidence="1" id="KW-0472">Membrane</keyword>
<keyword evidence="1" id="KW-1133">Transmembrane helix</keyword>
<reference evidence="2 3" key="1">
    <citation type="journal article" date="2016" name="Nat. Commun.">
        <title>Thousands of microbial genomes shed light on interconnected biogeochemical processes in an aquifer system.</title>
        <authorList>
            <person name="Anantharaman K."/>
            <person name="Brown C.T."/>
            <person name="Hug L.A."/>
            <person name="Sharon I."/>
            <person name="Castelle C.J."/>
            <person name="Probst A.J."/>
            <person name="Thomas B.C."/>
            <person name="Singh A."/>
            <person name="Wilkins M.J."/>
            <person name="Karaoz U."/>
            <person name="Brodie E.L."/>
            <person name="Williams K.H."/>
            <person name="Hubbard S.S."/>
            <person name="Banfield J.F."/>
        </authorList>
    </citation>
    <scope>NUCLEOTIDE SEQUENCE [LARGE SCALE GENOMIC DNA]</scope>
</reference>
<comment type="caution">
    <text evidence="2">The sequence shown here is derived from an EMBL/GenBank/DDBJ whole genome shotgun (WGS) entry which is preliminary data.</text>
</comment>
<feature type="transmembrane region" description="Helical" evidence="1">
    <location>
        <begin position="52"/>
        <end position="75"/>
    </location>
</feature>
<accession>A0A1F2UIU8</accession>
<proteinExistence type="predicted"/>
<keyword evidence="1" id="KW-0812">Transmembrane</keyword>
<evidence type="ECO:0000313" key="2">
    <source>
        <dbReference type="EMBL" id="OFW32941.1"/>
    </source>
</evidence>
<dbReference type="Proteomes" id="UP000178086">
    <property type="component" value="Unassembled WGS sequence"/>
</dbReference>
<evidence type="ECO:0000256" key="1">
    <source>
        <dbReference type="SAM" id="Phobius"/>
    </source>
</evidence>
<sequence length="80" mass="9050">MAKKQIKSRKKPYLKVIILGLISIALYVAIFTNEVYVRETWALGGVYAALPIITVFIFSFIYGSFANYVFVLLGIEAKKK</sequence>
<gene>
    <name evidence="2" type="ORF">A2074_00055</name>
</gene>
<name>A0A1F2UIU8_9ACTN</name>